<accession>A0A1H3L4T1</accession>
<dbReference type="SFLD" id="SFLDS00029">
    <property type="entry name" value="Radical_SAM"/>
    <property type="match status" value="1"/>
</dbReference>
<dbReference type="InterPro" id="IPR013785">
    <property type="entry name" value="Aldolase_TIM"/>
</dbReference>
<keyword evidence="7 9" id="KW-0411">Iron-sulfur</keyword>
<keyword evidence="4 9" id="KW-0949">S-adenosyl-L-methionine</keyword>
<feature type="binding site" evidence="9">
    <location>
        <position position="69"/>
    </location>
    <ligand>
        <name>[4Fe-4S] cluster</name>
        <dbReference type="ChEBI" id="CHEBI:49883"/>
        <label>2</label>
        <note>4Fe-4S-S-AdoMet</note>
    </ligand>
</feature>
<dbReference type="RefSeq" id="WP_093311610.1">
    <property type="nucleotide sequence ID" value="NZ_FNPV01000003.1"/>
</dbReference>
<dbReference type="PANTHER" id="PTHR10949">
    <property type="entry name" value="LIPOYL SYNTHASE"/>
    <property type="match status" value="1"/>
</dbReference>
<dbReference type="SUPFAM" id="SSF102114">
    <property type="entry name" value="Radical SAM enzymes"/>
    <property type="match status" value="1"/>
</dbReference>
<dbReference type="NCBIfam" id="TIGR00510">
    <property type="entry name" value="lipA"/>
    <property type="match status" value="1"/>
</dbReference>
<dbReference type="OrthoDB" id="9787898at2"/>
<keyword evidence="3 9" id="KW-0808">Transferase</keyword>
<feature type="binding site" evidence="9">
    <location>
        <position position="66"/>
    </location>
    <ligand>
        <name>[4Fe-4S] cluster</name>
        <dbReference type="ChEBI" id="CHEBI:49883"/>
        <label>2</label>
        <note>4Fe-4S-S-AdoMet</note>
    </ligand>
</feature>
<evidence type="ECO:0000256" key="8">
    <source>
        <dbReference type="ARBA" id="ARBA00047326"/>
    </source>
</evidence>
<comment type="pathway">
    <text evidence="9">Protein modification; protein lipoylation via endogenous pathway; protein N(6)-(lipoyl)lysine from octanoyl-[acyl-carrier-protein]: step 2/2.</text>
</comment>
<evidence type="ECO:0000313" key="12">
    <source>
        <dbReference type="Proteomes" id="UP000199230"/>
    </source>
</evidence>
<organism evidence="11 12">
    <name type="scientific">Tindallia californiensis</name>
    <dbReference type="NCBI Taxonomy" id="159292"/>
    <lineage>
        <taxon>Bacteria</taxon>
        <taxon>Bacillati</taxon>
        <taxon>Bacillota</taxon>
        <taxon>Clostridia</taxon>
        <taxon>Peptostreptococcales</taxon>
        <taxon>Tindalliaceae</taxon>
        <taxon>Tindallia</taxon>
    </lineage>
</organism>
<dbReference type="GO" id="GO:0051539">
    <property type="term" value="F:4 iron, 4 sulfur cluster binding"/>
    <property type="evidence" value="ECO:0007669"/>
    <property type="project" value="UniProtKB-UniRule"/>
</dbReference>
<protein>
    <recommendedName>
        <fullName evidence="9">Lipoyl synthase</fullName>
        <ecNumber evidence="9">2.8.1.8</ecNumber>
    </recommendedName>
    <alternativeName>
        <fullName evidence="9">Lip-syn</fullName>
        <shortName evidence="9">LS</shortName>
    </alternativeName>
    <alternativeName>
        <fullName evidence="9">Lipoate synthase</fullName>
    </alternativeName>
    <alternativeName>
        <fullName evidence="9">Lipoic acid synthase</fullName>
    </alternativeName>
    <alternativeName>
        <fullName evidence="9">Sulfur insertion protein LipA</fullName>
    </alternativeName>
</protein>
<dbReference type="GO" id="GO:0046872">
    <property type="term" value="F:metal ion binding"/>
    <property type="evidence" value="ECO:0007669"/>
    <property type="project" value="UniProtKB-KW"/>
</dbReference>
<keyword evidence="12" id="KW-1185">Reference proteome</keyword>
<keyword evidence="1 9" id="KW-0004">4Fe-4S</keyword>
<proteinExistence type="inferred from homology"/>
<feature type="binding site" evidence="9">
    <location>
        <position position="275"/>
    </location>
    <ligand>
        <name>[4Fe-4S] cluster</name>
        <dbReference type="ChEBI" id="CHEBI:49883"/>
        <label>1</label>
    </ligand>
</feature>
<dbReference type="Proteomes" id="UP000199230">
    <property type="component" value="Unassembled WGS sequence"/>
</dbReference>
<dbReference type="EC" id="2.8.1.8" evidence="9"/>
<reference evidence="11 12" key="1">
    <citation type="submission" date="2016-10" db="EMBL/GenBank/DDBJ databases">
        <authorList>
            <person name="de Groot N.N."/>
        </authorList>
    </citation>
    <scope>NUCLEOTIDE SEQUENCE [LARGE SCALE GENOMIC DNA]</scope>
    <source>
        <strain evidence="11 12">APO</strain>
    </source>
</reference>
<feature type="binding site" evidence="9">
    <location>
        <position position="47"/>
    </location>
    <ligand>
        <name>[4Fe-4S] cluster</name>
        <dbReference type="ChEBI" id="CHEBI:49883"/>
        <label>1</label>
    </ligand>
</feature>
<comment type="catalytic activity">
    <reaction evidence="8 9">
        <text>[[Fe-S] cluster scaffold protein carrying a second [4Fe-4S](2+) cluster] + N(6)-octanoyl-L-lysyl-[protein] + 2 oxidized [2Fe-2S]-[ferredoxin] + 2 S-adenosyl-L-methionine + 4 H(+) = [[Fe-S] cluster scaffold protein] + N(6)-[(R)-dihydrolipoyl]-L-lysyl-[protein] + 4 Fe(3+) + 2 hydrogen sulfide + 2 5'-deoxyadenosine + 2 L-methionine + 2 reduced [2Fe-2S]-[ferredoxin]</text>
        <dbReference type="Rhea" id="RHEA:16585"/>
        <dbReference type="Rhea" id="RHEA-COMP:9928"/>
        <dbReference type="Rhea" id="RHEA-COMP:10000"/>
        <dbReference type="Rhea" id="RHEA-COMP:10001"/>
        <dbReference type="Rhea" id="RHEA-COMP:10475"/>
        <dbReference type="Rhea" id="RHEA-COMP:14568"/>
        <dbReference type="Rhea" id="RHEA-COMP:14569"/>
        <dbReference type="ChEBI" id="CHEBI:15378"/>
        <dbReference type="ChEBI" id="CHEBI:17319"/>
        <dbReference type="ChEBI" id="CHEBI:29034"/>
        <dbReference type="ChEBI" id="CHEBI:29919"/>
        <dbReference type="ChEBI" id="CHEBI:33722"/>
        <dbReference type="ChEBI" id="CHEBI:33737"/>
        <dbReference type="ChEBI" id="CHEBI:33738"/>
        <dbReference type="ChEBI" id="CHEBI:57844"/>
        <dbReference type="ChEBI" id="CHEBI:59789"/>
        <dbReference type="ChEBI" id="CHEBI:78809"/>
        <dbReference type="ChEBI" id="CHEBI:83100"/>
        <dbReference type="EC" id="2.8.1.8"/>
    </reaction>
</comment>
<gene>
    <name evidence="9" type="primary">lipA</name>
    <name evidence="11" type="ORF">SAMN05192546_10346</name>
</gene>
<dbReference type="InterPro" id="IPR058240">
    <property type="entry name" value="rSAM_sf"/>
</dbReference>
<dbReference type="Pfam" id="PF04055">
    <property type="entry name" value="Radical_SAM"/>
    <property type="match status" value="1"/>
</dbReference>
<feature type="binding site" evidence="9">
    <location>
        <position position="62"/>
    </location>
    <ligand>
        <name>[4Fe-4S] cluster</name>
        <dbReference type="ChEBI" id="CHEBI:49883"/>
        <label>2</label>
        <note>4Fe-4S-S-AdoMet</note>
    </ligand>
</feature>
<dbReference type="AlphaFoldDB" id="A0A1H3L4T1"/>
<dbReference type="CDD" id="cd01335">
    <property type="entry name" value="Radical_SAM"/>
    <property type="match status" value="1"/>
</dbReference>
<comment type="subcellular location">
    <subcellularLocation>
        <location evidence="9">Cytoplasm</location>
    </subcellularLocation>
</comment>
<keyword evidence="2 9" id="KW-0963">Cytoplasm</keyword>
<dbReference type="SFLD" id="SFLDF00271">
    <property type="entry name" value="lipoyl_synthase"/>
    <property type="match status" value="1"/>
</dbReference>
<dbReference type="NCBIfam" id="NF009544">
    <property type="entry name" value="PRK12928.1"/>
    <property type="match status" value="1"/>
</dbReference>
<evidence type="ECO:0000256" key="6">
    <source>
        <dbReference type="ARBA" id="ARBA00023004"/>
    </source>
</evidence>
<dbReference type="PROSITE" id="PS51918">
    <property type="entry name" value="RADICAL_SAM"/>
    <property type="match status" value="1"/>
</dbReference>
<feature type="domain" description="Radical SAM core" evidence="10">
    <location>
        <begin position="48"/>
        <end position="264"/>
    </location>
</feature>
<dbReference type="Gene3D" id="3.20.20.70">
    <property type="entry name" value="Aldolase class I"/>
    <property type="match status" value="1"/>
</dbReference>
<comment type="cofactor">
    <cofactor evidence="9">
        <name>[4Fe-4S] cluster</name>
        <dbReference type="ChEBI" id="CHEBI:49883"/>
    </cofactor>
    <text evidence="9">Binds 2 [4Fe-4S] clusters per subunit. One cluster is coordinated with 3 cysteines and an exchangeable S-adenosyl-L-methionine.</text>
</comment>
<comment type="function">
    <text evidence="9">Catalyzes the radical-mediated insertion of two sulfur atoms into the C-6 and C-8 positions of the octanoyl moiety bound to the lipoyl domains of lipoate-dependent enzymes, thereby converting the octanoylated domains into lipoylated derivatives.</text>
</comment>
<name>A0A1H3L4T1_9FIRM</name>
<evidence type="ECO:0000259" key="10">
    <source>
        <dbReference type="PROSITE" id="PS51918"/>
    </source>
</evidence>
<dbReference type="SFLD" id="SFLDG01058">
    <property type="entry name" value="lipoyl_synthase_like"/>
    <property type="match status" value="1"/>
</dbReference>
<evidence type="ECO:0000256" key="1">
    <source>
        <dbReference type="ARBA" id="ARBA00022485"/>
    </source>
</evidence>
<dbReference type="InterPro" id="IPR003698">
    <property type="entry name" value="Lipoyl_synth"/>
</dbReference>
<dbReference type="Pfam" id="PF16881">
    <property type="entry name" value="LIAS_N"/>
    <property type="match status" value="1"/>
</dbReference>
<comment type="similarity">
    <text evidence="9">Belongs to the radical SAM superfamily. Lipoyl synthase family.</text>
</comment>
<dbReference type="PANTHER" id="PTHR10949:SF0">
    <property type="entry name" value="LIPOYL SYNTHASE, MITOCHONDRIAL"/>
    <property type="match status" value="1"/>
</dbReference>
<dbReference type="InterPro" id="IPR006638">
    <property type="entry name" value="Elp3/MiaA/NifB-like_rSAM"/>
</dbReference>
<evidence type="ECO:0000256" key="5">
    <source>
        <dbReference type="ARBA" id="ARBA00022723"/>
    </source>
</evidence>
<feature type="binding site" evidence="9">
    <location>
        <position position="41"/>
    </location>
    <ligand>
        <name>[4Fe-4S] cluster</name>
        <dbReference type="ChEBI" id="CHEBI:49883"/>
        <label>1</label>
    </ligand>
</feature>
<dbReference type="GO" id="GO:0005737">
    <property type="term" value="C:cytoplasm"/>
    <property type="evidence" value="ECO:0007669"/>
    <property type="project" value="UniProtKB-SubCell"/>
</dbReference>
<dbReference type="HAMAP" id="MF_00206">
    <property type="entry name" value="Lipoyl_synth"/>
    <property type="match status" value="1"/>
</dbReference>
<evidence type="ECO:0000256" key="3">
    <source>
        <dbReference type="ARBA" id="ARBA00022679"/>
    </source>
</evidence>
<dbReference type="SMART" id="SM00729">
    <property type="entry name" value="Elp3"/>
    <property type="match status" value="1"/>
</dbReference>
<dbReference type="NCBIfam" id="NF004019">
    <property type="entry name" value="PRK05481.1"/>
    <property type="match status" value="1"/>
</dbReference>
<keyword evidence="6 9" id="KW-0408">Iron</keyword>
<dbReference type="GO" id="GO:0009249">
    <property type="term" value="P:protein lipoylation"/>
    <property type="evidence" value="ECO:0007669"/>
    <property type="project" value="UniProtKB-UniRule"/>
</dbReference>
<evidence type="ECO:0000256" key="9">
    <source>
        <dbReference type="HAMAP-Rule" id="MF_00206"/>
    </source>
</evidence>
<dbReference type="InterPro" id="IPR031691">
    <property type="entry name" value="LIAS_N"/>
</dbReference>
<dbReference type="GO" id="GO:0016992">
    <property type="term" value="F:lipoate synthase activity"/>
    <property type="evidence" value="ECO:0007669"/>
    <property type="project" value="UniProtKB-UniRule"/>
</dbReference>
<sequence>MPVKRKPEWLRKKMPDKKSLDKMQAMVKNLSLHTVCQEANCPNVGECFEKRTATFMIMGDICTRGCRFCAVTKGEVPALDLCEPQHVADAVAQLGLKHAVITSVTRDDLPDGGAEHFAETIRSIRKKNPTTTIEVLIPDFQGDHKALETVLQAKPEILNHNIETVPSLYEIVRPGANFQRSMNLLEEVKKKTPSILSKTGIMVGLGETEKEVVEVMQELSKIHCDILTIGQYLQPSPEHLPVEEFITPEQFESYQQQGLAIGISFVESGPFIRSSYNAARAMEVLSKK</sequence>
<evidence type="ECO:0000256" key="7">
    <source>
        <dbReference type="ARBA" id="ARBA00023014"/>
    </source>
</evidence>
<evidence type="ECO:0000256" key="4">
    <source>
        <dbReference type="ARBA" id="ARBA00022691"/>
    </source>
</evidence>
<dbReference type="UniPathway" id="UPA00538">
    <property type="reaction ID" value="UER00593"/>
</dbReference>
<dbReference type="STRING" id="159292.SAMN05192546_10346"/>
<feature type="binding site" evidence="9">
    <location>
        <position position="36"/>
    </location>
    <ligand>
        <name>[4Fe-4S] cluster</name>
        <dbReference type="ChEBI" id="CHEBI:49883"/>
        <label>1</label>
    </ligand>
</feature>
<dbReference type="InterPro" id="IPR007197">
    <property type="entry name" value="rSAM"/>
</dbReference>
<dbReference type="FunFam" id="3.20.20.70:FF:000040">
    <property type="entry name" value="Lipoyl synthase"/>
    <property type="match status" value="1"/>
</dbReference>
<dbReference type="EMBL" id="FNPV01000003">
    <property type="protein sequence ID" value="SDY58934.1"/>
    <property type="molecule type" value="Genomic_DNA"/>
</dbReference>
<evidence type="ECO:0000313" key="11">
    <source>
        <dbReference type="EMBL" id="SDY58934.1"/>
    </source>
</evidence>
<dbReference type="PIRSF" id="PIRSF005963">
    <property type="entry name" value="Lipoyl_synth"/>
    <property type="match status" value="1"/>
</dbReference>
<keyword evidence="5 9" id="KW-0479">Metal-binding</keyword>
<evidence type="ECO:0000256" key="2">
    <source>
        <dbReference type="ARBA" id="ARBA00022490"/>
    </source>
</evidence>